<dbReference type="EMBL" id="KZ084091">
    <property type="protein sequence ID" value="OSD06092.1"/>
    <property type="molecule type" value="Genomic_DNA"/>
</dbReference>
<organism evidence="13 14">
    <name type="scientific">Trametes coccinea (strain BRFM310)</name>
    <name type="common">Pycnoporus coccineus</name>
    <dbReference type="NCBI Taxonomy" id="1353009"/>
    <lineage>
        <taxon>Eukaryota</taxon>
        <taxon>Fungi</taxon>
        <taxon>Dikarya</taxon>
        <taxon>Basidiomycota</taxon>
        <taxon>Agaricomycotina</taxon>
        <taxon>Agaricomycetes</taxon>
        <taxon>Polyporales</taxon>
        <taxon>Polyporaceae</taxon>
        <taxon>Trametes</taxon>
    </lineage>
</organism>
<dbReference type="Gene3D" id="3.40.50.1700">
    <property type="entry name" value="Glycoside hydrolase family 3 C-terminal domain"/>
    <property type="match status" value="1"/>
</dbReference>
<evidence type="ECO:0000256" key="3">
    <source>
        <dbReference type="ARBA" id="ARBA00005336"/>
    </source>
</evidence>
<dbReference type="FunFam" id="3.20.20.300:FF:000002">
    <property type="entry name" value="Probable beta-glucosidase"/>
    <property type="match status" value="1"/>
</dbReference>
<evidence type="ECO:0000256" key="2">
    <source>
        <dbReference type="ARBA" id="ARBA00004987"/>
    </source>
</evidence>
<name>A0A1Y2J1K8_TRAC3</name>
<dbReference type="InterPro" id="IPR017853">
    <property type="entry name" value="GH"/>
</dbReference>
<keyword evidence="11" id="KW-0732">Signal</keyword>
<dbReference type="Pfam" id="PF14310">
    <property type="entry name" value="Fn3-like"/>
    <property type="match status" value="1"/>
</dbReference>
<dbReference type="PANTHER" id="PTHR42715">
    <property type="entry name" value="BETA-GLUCOSIDASE"/>
    <property type="match status" value="1"/>
</dbReference>
<feature type="domain" description="Fibronectin type III-like" evidence="12">
    <location>
        <begin position="731"/>
        <end position="800"/>
    </location>
</feature>
<evidence type="ECO:0000256" key="7">
    <source>
        <dbReference type="ARBA" id="ARBA00023180"/>
    </source>
</evidence>
<feature type="signal peptide" evidence="11">
    <location>
        <begin position="1"/>
        <end position="22"/>
    </location>
</feature>
<accession>A0A1Y2J1K8</accession>
<dbReference type="SMART" id="SM01217">
    <property type="entry name" value="Fn3_like"/>
    <property type="match status" value="1"/>
</dbReference>
<dbReference type="InterPro" id="IPR036881">
    <property type="entry name" value="Glyco_hydro_3_C_sf"/>
</dbReference>
<evidence type="ECO:0000313" key="13">
    <source>
        <dbReference type="EMBL" id="OSD06092.1"/>
    </source>
</evidence>
<evidence type="ECO:0000256" key="6">
    <source>
        <dbReference type="ARBA" id="ARBA00023001"/>
    </source>
</evidence>
<dbReference type="GO" id="GO:0030245">
    <property type="term" value="P:cellulose catabolic process"/>
    <property type="evidence" value="ECO:0007669"/>
    <property type="project" value="UniProtKB-KW"/>
</dbReference>
<dbReference type="SUPFAM" id="SSF51445">
    <property type="entry name" value="(Trans)glycosidases"/>
    <property type="match status" value="1"/>
</dbReference>
<dbReference type="InterPro" id="IPR036962">
    <property type="entry name" value="Glyco_hydro_3_N_sf"/>
</dbReference>
<comment type="pathway">
    <text evidence="2">Glycan metabolism; cellulose degradation.</text>
</comment>
<dbReference type="GO" id="GO:0008422">
    <property type="term" value="F:beta-glucosidase activity"/>
    <property type="evidence" value="ECO:0007669"/>
    <property type="project" value="UniProtKB-EC"/>
</dbReference>
<keyword evidence="9" id="KW-0326">Glycosidase</keyword>
<keyword evidence="6" id="KW-0136">Cellulose degradation</keyword>
<evidence type="ECO:0000259" key="12">
    <source>
        <dbReference type="SMART" id="SM01217"/>
    </source>
</evidence>
<dbReference type="InterPro" id="IPR026891">
    <property type="entry name" value="Fn3-like"/>
</dbReference>
<dbReference type="Pfam" id="PF01915">
    <property type="entry name" value="Glyco_hydro_3_C"/>
    <property type="match status" value="1"/>
</dbReference>
<keyword evidence="10" id="KW-0624">Polysaccharide degradation</keyword>
<dbReference type="OrthoDB" id="416222at2759"/>
<comment type="similarity">
    <text evidence="3">Belongs to the glycosyl hydrolase 3 family.</text>
</comment>
<sequence length="811" mass="84798">MPLLHLLVVAVVCASSGWSVVASDPCSSGTGANLTTCSPGFKCVTNMNTSLCVVDGQANSLPAGSSTSASSTAVVAQATIANISPAWAAAYAKAKPIVANLSNADKASLGTGLGQFGGPCIGNTKSISAIPGFAGFCLQDSPVGVRFVSGNSVFPAEINAAATFNRTLIRARGAAMGAEFRGKGIHVALGPMMNMMRAPAAGRNWEGAGGDPYLTGELAFEAIQGVQSQGVQACAKHFINNEQEHFRDSSSSNVDDSSCRTQHEIYAHPFLRSVQAGVAAVMCSYNQINGTFACENDGTINGILKGELGFQGYVMSDWYATHSTSPAVNGGLDMTMPGDEFFGSFSTYFGNNLVNAVKNGDVPQARLDDMATRILAAWFMLGQDSGYPAVNFNSWLSFLGQNVNVQGDHAGLVRTIGAASAVLLKNQGSVLPLNAPQSIAIVGSGARSAIFGPNECLDHSCNDGVLGVGWGSGSASFQELVAPLDAITARAKADNTDISSWTFDDDAGLAANAAKGKQVALVFITADSGEASYTVEGNAGDRNNLQAWHGGDALVEKVASVNNNTIVVVNSVGPIIMEAWIDNPNGKCLLEVTAVVWAGLPGQEAGNSLVDVLYGDVNPGGRLPFTIAKQETDYSARVIYDGSGTVQIPYSEGLFIDYRHFDANNIAPRFEFGFGLSYTTFSYTNLRISGSTAGGTRQPIGPGSSLDPWLHDPVVTVSFTLQNTGRVAGTEVPQLYTSPPASAQSAPFNLKGFDAVFLNPGESKTVTFQLSRYDFSTWNVVTQRWELAKGVTGISVGASSRDLKLKGTVTN</sequence>
<evidence type="ECO:0000256" key="8">
    <source>
        <dbReference type="ARBA" id="ARBA00023277"/>
    </source>
</evidence>
<dbReference type="PRINTS" id="PR00133">
    <property type="entry name" value="GLHYDRLASE3"/>
</dbReference>
<evidence type="ECO:0000256" key="1">
    <source>
        <dbReference type="ARBA" id="ARBA00000448"/>
    </source>
</evidence>
<keyword evidence="8" id="KW-0119">Carbohydrate metabolism</keyword>
<keyword evidence="7" id="KW-0325">Glycoprotein</keyword>
<dbReference type="SUPFAM" id="SSF52279">
    <property type="entry name" value="Beta-D-glucan exohydrolase, C-terminal domain"/>
    <property type="match status" value="1"/>
</dbReference>
<keyword evidence="14" id="KW-1185">Reference proteome</keyword>
<evidence type="ECO:0000256" key="4">
    <source>
        <dbReference type="ARBA" id="ARBA00012744"/>
    </source>
</evidence>
<feature type="chain" id="PRO_5012260171" description="beta-glucosidase" evidence="11">
    <location>
        <begin position="23"/>
        <end position="811"/>
    </location>
</feature>
<dbReference type="InterPro" id="IPR001764">
    <property type="entry name" value="Glyco_hydro_3_N"/>
</dbReference>
<dbReference type="Pfam" id="PF00933">
    <property type="entry name" value="Glyco_hydro_3"/>
    <property type="match status" value="1"/>
</dbReference>
<dbReference type="Proteomes" id="UP000193067">
    <property type="component" value="Unassembled WGS sequence"/>
</dbReference>
<evidence type="ECO:0000256" key="11">
    <source>
        <dbReference type="SAM" id="SignalP"/>
    </source>
</evidence>
<dbReference type="FunFam" id="3.40.50.1700:FF:000003">
    <property type="entry name" value="Probable beta-glucosidase"/>
    <property type="match status" value="1"/>
</dbReference>
<dbReference type="InterPro" id="IPR050288">
    <property type="entry name" value="Cellulose_deg_GH3"/>
</dbReference>
<dbReference type="InterPro" id="IPR013783">
    <property type="entry name" value="Ig-like_fold"/>
</dbReference>
<dbReference type="PANTHER" id="PTHR42715:SF2">
    <property type="entry name" value="BETA-GLUCOSIDASE F-RELATED"/>
    <property type="match status" value="1"/>
</dbReference>
<dbReference type="AlphaFoldDB" id="A0A1Y2J1K8"/>
<proteinExistence type="inferred from homology"/>
<comment type="catalytic activity">
    <reaction evidence="1">
        <text>Hydrolysis of terminal, non-reducing beta-D-glucosyl residues with release of beta-D-glucose.</text>
        <dbReference type="EC" id="3.2.1.21"/>
    </reaction>
</comment>
<keyword evidence="5 13" id="KW-0378">Hydrolase</keyword>
<protein>
    <recommendedName>
        <fullName evidence="4">beta-glucosidase</fullName>
        <ecNumber evidence="4">3.2.1.21</ecNumber>
    </recommendedName>
</protein>
<reference evidence="13 14" key="1">
    <citation type="journal article" date="2015" name="Biotechnol. Biofuels">
        <title>Enhanced degradation of softwood versus hardwood by the white-rot fungus Pycnoporus coccineus.</title>
        <authorList>
            <person name="Couturier M."/>
            <person name="Navarro D."/>
            <person name="Chevret D."/>
            <person name="Henrissat B."/>
            <person name="Piumi F."/>
            <person name="Ruiz-Duenas F.J."/>
            <person name="Martinez A.T."/>
            <person name="Grigoriev I.V."/>
            <person name="Riley R."/>
            <person name="Lipzen A."/>
            <person name="Berrin J.G."/>
            <person name="Master E.R."/>
            <person name="Rosso M.N."/>
        </authorList>
    </citation>
    <scope>NUCLEOTIDE SEQUENCE [LARGE SCALE GENOMIC DNA]</scope>
    <source>
        <strain evidence="13 14">BRFM310</strain>
    </source>
</reference>
<evidence type="ECO:0000256" key="10">
    <source>
        <dbReference type="ARBA" id="ARBA00023326"/>
    </source>
</evidence>
<dbReference type="STRING" id="1353009.A0A1Y2J1K8"/>
<evidence type="ECO:0000256" key="9">
    <source>
        <dbReference type="ARBA" id="ARBA00023295"/>
    </source>
</evidence>
<dbReference type="Gene3D" id="3.20.20.300">
    <property type="entry name" value="Glycoside hydrolase, family 3, N-terminal domain"/>
    <property type="match status" value="1"/>
</dbReference>
<dbReference type="EC" id="3.2.1.21" evidence="4"/>
<evidence type="ECO:0000256" key="5">
    <source>
        <dbReference type="ARBA" id="ARBA00022801"/>
    </source>
</evidence>
<gene>
    <name evidence="13" type="ORF">PYCCODRAFT_1474954</name>
</gene>
<dbReference type="Gene3D" id="2.60.40.10">
    <property type="entry name" value="Immunoglobulins"/>
    <property type="match status" value="1"/>
</dbReference>
<dbReference type="InterPro" id="IPR002772">
    <property type="entry name" value="Glyco_hydro_3_C"/>
</dbReference>
<evidence type="ECO:0000313" key="14">
    <source>
        <dbReference type="Proteomes" id="UP000193067"/>
    </source>
</evidence>